<sequence>MNLNDTARTTRRFFLIAAGSSILAACSSGEEVLPERLERIKPSETPVSPLVPGTVPIDFRTISGEGFKVSIPAAWKDSMKPAGEETPPAYLFDAQDRPADSPVRVGVVIDADPKADVIEQSHVLEVSKTAAGVEDVTRSLITWPGTTRAVLIDWSEAAGGSSGAEYRTRQLMAQVSSKRIINVVATAPATEFETLPMNEILATFVVVP</sequence>
<gene>
    <name evidence="1" type="ORF">N803_11275</name>
</gene>
<dbReference type="RefSeq" id="WP_035903900.1">
    <property type="nucleotide sequence ID" value="NZ_AVPK01000003.1"/>
</dbReference>
<keyword evidence="2" id="KW-1185">Reference proteome</keyword>
<proteinExistence type="predicted"/>
<evidence type="ECO:0000313" key="2">
    <source>
        <dbReference type="Proteomes" id="UP000030011"/>
    </source>
</evidence>
<dbReference type="STRING" id="1385521.N803_11275"/>
<reference evidence="1 2" key="1">
    <citation type="submission" date="2013-08" db="EMBL/GenBank/DDBJ databases">
        <title>The genome sequence of Knoellia subterranea.</title>
        <authorList>
            <person name="Zhu W."/>
            <person name="Wang G."/>
        </authorList>
    </citation>
    <scope>NUCLEOTIDE SEQUENCE [LARGE SCALE GENOMIC DNA]</scope>
    <source>
        <strain evidence="1 2">KCTC 19937</strain>
    </source>
</reference>
<organism evidence="1 2">
    <name type="scientific">Knoellia subterranea KCTC 19937</name>
    <dbReference type="NCBI Taxonomy" id="1385521"/>
    <lineage>
        <taxon>Bacteria</taxon>
        <taxon>Bacillati</taxon>
        <taxon>Actinomycetota</taxon>
        <taxon>Actinomycetes</taxon>
        <taxon>Micrococcales</taxon>
        <taxon>Intrasporangiaceae</taxon>
        <taxon>Knoellia</taxon>
    </lineage>
</organism>
<dbReference type="Proteomes" id="UP000030011">
    <property type="component" value="Unassembled WGS sequence"/>
</dbReference>
<protein>
    <submittedName>
        <fullName evidence="1">Uncharacterized protein</fullName>
    </submittedName>
</protein>
<dbReference type="OrthoDB" id="4870882at2"/>
<name>A0A0A0JQN4_9MICO</name>
<dbReference type="AlphaFoldDB" id="A0A0A0JQN4"/>
<accession>A0A0A0JQN4</accession>
<dbReference type="EMBL" id="AVPK01000003">
    <property type="protein sequence ID" value="KGN38357.1"/>
    <property type="molecule type" value="Genomic_DNA"/>
</dbReference>
<comment type="caution">
    <text evidence="1">The sequence shown here is derived from an EMBL/GenBank/DDBJ whole genome shotgun (WGS) entry which is preliminary data.</text>
</comment>
<evidence type="ECO:0000313" key="1">
    <source>
        <dbReference type="EMBL" id="KGN38357.1"/>
    </source>
</evidence>